<reference evidence="2" key="1">
    <citation type="submission" date="2021-04" db="EMBL/GenBank/DDBJ databases">
        <title>Phylogenetic analysis of Acidobacteriaceae.</title>
        <authorList>
            <person name="Qiu L."/>
            <person name="Zhang Q."/>
        </authorList>
    </citation>
    <scope>NUCLEOTIDE SEQUENCE</scope>
    <source>
        <strain evidence="2">DSM 25168</strain>
    </source>
</reference>
<sequence length="181" mass="20763">MERLSGKLTWERTTNGIRIEIPGWMGGWRTLFLCGWLTFWIYGGTQLFGKKWENGGSPFLLWLTLWSIAGVYTFGTIMWSLFGRIALTLDPSLLKLTYTLAGMEIRQRSFATSEIYDLRYRPITGMGQPSYPGIICFDLNGKTRKFGSCLSEEEAFALIYKMLAIHSFPKEPALEYLDLSR</sequence>
<dbReference type="EMBL" id="CP093313">
    <property type="protein sequence ID" value="UWZ82015.1"/>
    <property type="molecule type" value="Genomic_DNA"/>
</dbReference>
<proteinExistence type="predicted"/>
<keyword evidence="1" id="KW-0812">Transmembrane</keyword>
<evidence type="ECO:0000256" key="1">
    <source>
        <dbReference type="SAM" id="Phobius"/>
    </source>
</evidence>
<dbReference type="AlphaFoldDB" id="A0A9J7BGZ7"/>
<accession>A0A9J7BGZ7</accession>
<dbReference type="Proteomes" id="UP001059380">
    <property type="component" value="Chromosome"/>
</dbReference>
<keyword evidence="3" id="KW-1185">Reference proteome</keyword>
<name>A0A9J7BGZ7_9BACT</name>
<keyword evidence="1" id="KW-1133">Transmembrane helix</keyword>
<feature type="transmembrane region" description="Helical" evidence="1">
    <location>
        <begin position="62"/>
        <end position="82"/>
    </location>
</feature>
<dbReference type="RefSeq" id="WP_260791041.1">
    <property type="nucleotide sequence ID" value="NZ_CP093313.1"/>
</dbReference>
<gene>
    <name evidence="2" type="ORF">MOP44_15700</name>
</gene>
<evidence type="ECO:0000313" key="2">
    <source>
        <dbReference type="EMBL" id="UWZ82015.1"/>
    </source>
</evidence>
<evidence type="ECO:0000313" key="3">
    <source>
        <dbReference type="Proteomes" id="UP001059380"/>
    </source>
</evidence>
<dbReference type="KEGG" id="orp:MOP44_15700"/>
<organism evidence="2 3">
    <name type="scientific">Occallatibacter riparius</name>
    <dbReference type="NCBI Taxonomy" id="1002689"/>
    <lineage>
        <taxon>Bacteria</taxon>
        <taxon>Pseudomonadati</taxon>
        <taxon>Acidobacteriota</taxon>
        <taxon>Terriglobia</taxon>
        <taxon>Terriglobales</taxon>
        <taxon>Acidobacteriaceae</taxon>
        <taxon>Occallatibacter</taxon>
    </lineage>
</organism>
<protein>
    <submittedName>
        <fullName evidence="2">Uncharacterized protein</fullName>
    </submittedName>
</protein>
<keyword evidence="1" id="KW-0472">Membrane</keyword>
<feature type="transmembrane region" description="Helical" evidence="1">
    <location>
        <begin position="21"/>
        <end position="42"/>
    </location>
</feature>